<dbReference type="PROSITE" id="PS00107">
    <property type="entry name" value="PROTEIN_KINASE_ATP"/>
    <property type="match status" value="1"/>
</dbReference>
<dbReference type="InterPro" id="IPR011009">
    <property type="entry name" value="Kinase-like_dom_sf"/>
</dbReference>
<evidence type="ECO:0000256" key="13">
    <source>
        <dbReference type="SAM" id="MobiDB-lite"/>
    </source>
</evidence>
<dbReference type="RefSeq" id="XP_015972449.1">
    <property type="nucleotide sequence ID" value="XM_016116963.3"/>
</dbReference>
<evidence type="ECO:0000313" key="17">
    <source>
        <dbReference type="Proteomes" id="UP000515211"/>
    </source>
</evidence>
<dbReference type="InterPro" id="IPR025287">
    <property type="entry name" value="WAK_GUB"/>
</dbReference>
<evidence type="ECO:0000256" key="12">
    <source>
        <dbReference type="PROSITE-ProRule" id="PRU10141"/>
    </source>
</evidence>
<dbReference type="OrthoDB" id="544400at2759"/>
<feature type="chain" id="PRO_5028303733" evidence="15">
    <location>
        <begin position="25"/>
        <end position="737"/>
    </location>
</feature>
<keyword evidence="6 12" id="KW-0547">Nucleotide-binding</keyword>
<dbReference type="PROSITE" id="PS00108">
    <property type="entry name" value="PROTEIN_KINASE_ST"/>
    <property type="match status" value="1"/>
</dbReference>
<organism evidence="17 18">
    <name type="scientific">Arachis duranensis</name>
    <name type="common">Wild peanut</name>
    <dbReference type="NCBI Taxonomy" id="130453"/>
    <lineage>
        <taxon>Eukaryota</taxon>
        <taxon>Viridiplantae</taxon>
        <taxon>Streptophyta</taxon>
        <taxon>Embryophyta</taxon>
        <taxon>Tracheophyta</taxon>
        <taxon>Spermatophyta</taxon>
        <taxon>Magnoliopsida</taxon>
        <taxon>eudicotyledons</taxon>
        <taxon>Gunneridae</taxon>
        <taxon>Pentapetalae</taxon>
        <taxon>rosids</taxon>
        <taxon>fabids</taxon>
        <taxon>Fabales</taxon>
        <taxon>Fabaceae</taxon>
        <taxon>Papilionoideae</taxon>
        <taxon>50 kb inversion clade</taxon>
        <taxon>dalbergioids sensu lato</taxon>
        <taxon>Dalbergieae</taxon>
        <taxon>Pterocarpus clade</taxon>
        <taxon>Arachis</taxon>
    </lineage>
</organism>
<dbReference type="InterPro" id="IPR001245">
    <property type="entry name" value="Ser-Thr/Tyr_kinase_cat_dom"/>
</dbReference>
<dbReference type="InterPro" id="IPR017441">
    <property type="entry name" value="Protein_kinase_ATP_BS"/>
</dbReference>
<keyword evidence="4 14" id="KW-0812">Transmembrane</keyword>
<evidence type="ECO:0000256" key="7">
    <source>
        <dbReference type="ARBA" id="ARBA00022777"/>
    </source>
</evidence>
<evidence type="ECO:0000256" key="2">
    <source>
        <dbReference type="ARBA" id="ARBA00022527"/>
    </source>
</evidence>
<evidence type="ECO:0000256" key="6">
    <source>
        <dbReference type="ARBA" id="ARBA00022741"/>
    </source>
</evidence>
<dbReference type="AlphaFoldDB" id="A0A6P4DR09"/>
<keyword evidence="7" id="KW-0418">Kinase</keyword>
<dbReference type="GO" id="GO:0004674">
    <property type="term" value="F:protein serine/threonine kinase activity"/>
    <property type="evidence" value="ECO:0007669"/>
    <property type="project" value="UniProtKB-KW"/>
</dbReference>
<accession>A0A6P4DR09</accession>
<sequence length="737" mass="83309">MSSRKGFCFSRLKLLLLIVTVAAAADHNRTCTPSACGKVTTITHPFRLRGDPASCGDRRYELSCENNITLLYLFPGKTYHVQAINYNNFTIRLLDPAISENDCSTLPRYSLSLTNFSTFGDDYYYKTVAEVGTGKYEFLQERVSLNGSTPEENAVRMFEHVVFLNCSNPVRDDPRYVNTAPCIKEGGNNVYAVLGDLAVVELRDDCRVKLIAASSFLVPPRLYYDDSVFIEQNLAYSEIHKKLSYGFELSWMYGFACEDKCGMKNFCVFNEITQNITCGDPDNPVCDYTSLLNYKCGNVSKLQIIAQDFAYGILKGLRKVWHTDSGEHFSKRDVIPVVKVGLFMGLFLISYIILKYSIGVMFFFALLIYTFRRRHISIYENIEDFLQGNTLMPIRYSYKEIKKMTRGFKEKLGEGGFGAVYKGKLQSGPFVAIKMLGKAKANGQEFISEVATIGRIHHANVVRLIGFCVEGSKRALIYEFMPNGSLDKYIFSKETNVSLTSEKMFEISLGVARGMAYLHEGCDMQILHFDIKPHNILLDENFIPKVSDFGLAKLYPLDNSIVTLTAARGTIGYMAPELFYQNIGAVSYKADVYSFGMLLMETASQRRNLNPHAEHSSQLYFPFWIYDQLAAEETDEIEMETFMHEERSELAKKMFIIALWCIQLKPSDRPSMNKVVEMLEGDVASIEMPPKPSYCPNDVIQRDSQVDSSGVDASNNSYVSSSFEEESTSNPLLKFSA</sequence>
<feature type="compositionally biased region" description="Polar residues" evidence="13">
    <location>
        <begin position="706"/>
        <end position="722"/>
    </location>
</feature>
<keyword evidence="11" id="KW-0325">Glycoprotein</keyword>
<evidence type="ECO:0000256" key="15">
    <source>
        <dbReference type="SAM" id="SignalP"/>
    </source>
</evidence>
<name>A0A6P4DR09_ARADU</name>
<keyword evidence="2" id="KW-0723">Serine/threonine-protein kinase</keyword>
<evidence type="ECO:0000256" key="11">
    <source>
        <dbReference type="ARBA" id="ARBA00023180"/>
    </source>
</evidence>
<dbReference type="FunFam" id="1.10.510.10:FF:000590">
    <property type="entry name" value="PR5-like receptor kinase"/>
    <property type="match status" value="1"/>
</dbReference>
<keyword evidence="5 15" id="KW-0732">Signal</keyword>
<proteinExistence type="predicted"/>
<evidence type="ECO:0000256" key="14">
    <source>
        <dbReference type="SAM" id="Phobius"/>
    </source>
</evidence>
<dbReference type="Pfam" id="PF13947">
    <property type="entry name" value="GUB_WAK_bind"/>
    <property type="match status" value="1"/>
</dbReference>
<evidence type="ECO:0000313" key="18">
    <source>
        <dbReference type="RefSeq" id="XP_015972449.1"/>
    </source>
</evidence>
<evidence type="ECO:0000256" key="1">
    <source>
        <dbReference type="ARBA" id="ARBA00004479"/>
    </source>
</evidence>
<dbReference type="InterPro" id="IPR000719">
    <property type="entry name" value="Prot_kinase_dom"/>
</dbReference>
<keyword evidence="8 12" id="KW-0067">ATP-binding</keyword>
<evidence type="ECO:0000256" key="3">
    <source>
        <dbReference type="ARBA" id="ARBA00022679"/>
    </source>
</evidence>
<feature type="transmembrane region" description="Helical" evidence="14">
    <location>
        <begin position="340"/>
        <end position="369"/>
    </location>
</feature>
<dbReference type="GO" id="GO:0016020">
    <property type="term" value="C:membrane"/>
    <property type="evidence" value="ECO:0007669"/>
    <property type="project" value="UniProtKB-SubCell"/>
</dbReference>
<reference evidence="17" key="1">
    <citation type="journal article" date="2016" name="Nat. Genet.">
        <title>The genome sequences of Arachis duranensis and Arachis ipaensis, the diploid ancestors of cultivated peanut.</title>
        <authorList>
            <person name="Bertioli D.J."/>
            <person name="Cannon S.B."/>
            <person name="Froenicke L."/>
            <person name="Huang G."/>
            <person name="Farmer A.D."/>
            <person name="Cannon E.K."/>
            <person name="Liu X."/>
            <person name="Gao D."/>
            <person name="Clevenger J."/>
            <person name="Dash S."/>
            <person name="Ren L."/>
            <person name="Moretzsohn M.C."/>
            <person name="Shirasawa K."/>
            <person name="Huang W."/>
            <person name="Vidigal B."/>
            <person name="Abernathy B."/>
            <person name="Chu Y."/>
            <person name="Niederhuth C.E."/>
            <person name="Umale P."/>
            <person name="Araujo A.C."/>
            <person name="Kozik A."/>
            <person name="Kim K.D."/>
            <person name="Burow M.D."/>
            <person name="Varshney R.K."/>
            <person name="Wang X."/>
            <person name="Zhang X."/>
            <person name="Barkley N."/>
            <person name="Guimaraes P.M."/>
            <person name="Isobe S."/>
            <person name="Guo B."/>
            <person name="Liao B."/>
            <person name="Stalker H.T."/>
            <person name="Schmitz R.J."/>
            <person name="Scheffler B.E."/>
            <person name="Leal-Bertioli S.C."/>
            <person name="Xun X."/>
            <person name="Jackson S.A."/>
            <person name="Michelmore R."/>
            <person name="Ozias-Akins P."/>
        </authorList>
    </citation>
    <scope>NUCLEOTIDE SEQUENCE [LARGE SCALE GENOMIC DNA]</scope>
    <source>
        <strain evidence="17">cv. V14167</strain>
    </source>
</reference>
<dbReference type="GO" id="GO:0005524">
    <property type="term" value="F:ATP binding"/>
    <property type="evidence" value="ECO:0007669"/>
    <property type="project" value="UniProtKB-UniRule"/>
</dbReference>
<feature type="region of interest" description="Disordered" evidence="13">
    <location>
        <begin position="705"/>
        <end position="737"/>
    </location>
</feature>
<reference evidence="18" key="2">
    <citation type="submission" date="2025-08" db="UniProtKB">
        <authorList>
            <consortium name="RefSeq"/>
        </authorList>
    </citation>
    <scope>IDENTIFICATION</scope>
    <source>
        <tissue evidence="18">Whole plant</tissue>
    </source>
</reference>
<keyword evidence="10 14" id="KW-0472">Membrane</keyword>
<comment type="subcellular location">
    <subcellularLocation>
        <location evidence="1">Membrane</location>
        <topology evidence="1">Single-pass type I membrane protein</topology>
    </subcellularLocation>
</comment>
<dbReference type="GO" id="GO:0030247">
    <property type="term" value="F:polysaccharide binding"/>
    <property type="evidence" value="ECO:0007669"/>
    <property type="project" value="InterPro"/>
</dbReference>
<dbReference type="FunFam" id="3.30.200.20:FF:000178">
    <property type="entry name" value="serine/threonine-protein kinase PBS1-like"/>
    <property type="match status" value="1"/>
</dbReference>
<evidence type="ECO:0000256" key="8">
    <source>
        <dbReference type="ARBA" id="ARBA00022840"/>
    </source>
</evidence>
<evidence type="ECO:0000256" key="9">
    <source>
        <dbReference type="ARBA" id="ARBA00022989"/>
    </source>
</evidence>
<dbReference type="GeneID" id="107495786"/>
<dbReference type="SMART" id="SM00220">
    <property type="entry name" value="S_TKc"/>
    <property type="match status" value="1"/>
</dbReference>
<feature type="signal peptide" evidence="15">
    <location>
        <begin position="1"/>
        <end position="24"/>
    </location>
</feature>
<evidence type="ECO:0000259" key="16">
    <source>
        <dbReference type="PROSITE" id="PS50011"/>
    </source>
</evidence>
<feature type="domain" description="Protein kinase" evidence="16">
    <location>
        <begin position="406"/>
        <end position="686"/>
    </location>
</feature>
<dbReference type="InterPro" id="IPR008271">
    <property type="entry name" value="Ser/Thr_kinase_AS"/>
</dbReference>
<keyword evidence="17" id="KW-1185">Reference proteome</keyword>
<feature type="binding site" evidence="12">
    <location>
        <position position="434"/>
    </location>
    <ligand>
        <name>ATP</name>
        <dbReference type="ChEBI" id="CHEBI:30616"/>
    </ligand>
</feature>
<dbReference type="InterPro" id="IPR045874">
    <property type="entry name" value="LRK10/LRL21-25-like"/>
</dbReference>
<keyword evidence="9 14" id="KW-1133">Transmembrane helix</keyword>
<dbReference type="Gene3D" id="3.30.200.20">
    <property type="entry name" value="Phosphorylase Kinase, domain 1"/>
    <property type="match status" value="1"/>
</dbReference>
<dbReference type="PROSITE" id="PS50011">
    <property type="entry name" value="PROTEIN_KINASE_DOM"/>
    <property type="match status" value="1"/>
</dbReference>
<dbReference type="PANTHER" id="PTHR27009">
    <property type="entry name" value="RUST RESISTANCE KINASE LR10-RELATED"/>
    <property type="match status" value="1"/>
</dbReference>
<dbReference type="Pfam" id="PF07714">
    <property type="entry name" value="PK_Tyr_Ser-Thr"/>
    <property type="match status" value="1"/>
</dbReference>
<gene>
    <name evidence="18" type="primary">LOC107495786</name>
</gene>
<dbReference type="KEGG" id="adu:107495786"/>
<evidence type="ECO:0000256" key="4">
    <source>
        <dbReference type="ARBA" id="ARBA00022692"/>
    </source>
</evidence>
<keyword evidence="3" id="KW-0808">Transferase</keyword>
<evidence type="ECO:0000256" key="10">
    <source>
        <dbReference type="ARBA" id="ARBA00023136"/>
    </source>
</evidence>
<protein>
    <submittedName>
        <fullName evidence="18">LEAF RUST 10 DISEASE-RESISTANCE LOCUS RECEPTOR-LIKE PROTEIN KINASE-like 2.1</fullName>
    </submittedName>
</protein>
<dbReference type="Proteomes" id="UP000515211">
    <property type="component" value="Chromosome 6"/>
</dbReference>
<evidence type="ECO:0000256" key="5">
    <source>
        <dbReference type="ARBA" id="ARBA00022729"/>
    </source>
</evidence>
<dbReference type="SUPFAM" id="SSF56112">
    <property type="entry name" value="Protein kinase-like (PK-like)"/>
    <property type="match status" value="1"/>
</dbReference>
<dbReference type="Gene3D" id="1.10.510.10">
    <property type="entry name" value="Transferase(Phosphotransferase) domain 1"/>
    <property type="match status" value="1"/>
</dbReference>